<dbReference type="InterPro" id="IPR050312">
    <property type="entry name" value="IolE/XylAMocC-like"/>
</dbReference>
<keyword evidence="3" id="KW-1185">Reference proteome</keyword>
<dbReference type="Pfam" id="PF01261">
    <property type="entry name" value="AP_endonuc_2"/>
    <property type="match status" value="1"/>
</dbReference>
<reference evidence="3" key="1">
    <citation type="journal article" date="2019" name="Int. J. Syst. Evol. Microbiol.">
        <title>The Global Catalogue of Microorganisms (GCM) 10K type strain sequencing project: providing services to taxonomists for standard genome sequencing and annotation.</title>
        <authorList>
            <consortium name="The Broad Institute Genomics Platform"/>
            <consortium name="The Broad Institute Genome Sequencing Center for Infectious Disease"/>
            <person name="Wu L."/>
            <person name="Ma J."/>
        </authorList>
    </citation>
    <scope>NUCLEOTIDE SEQUENCE [LARGE SCALE GENOMIC DNA]</scope>
    <source>
        <strain evidence="3">JCM 16548</strain>
    </source>
</reference>
<proteinExistence type="predicted"/>
<dbReference type="InterPro" id="IPR013022">
    <property type="entry name" value="Xyl_isomerase-like_TIM-brl"/>
</dbReference>
<comment type="caution">
    <text evidence="2">The sequence shown here is derived from an EMBL/GenBank/DDBJ whole genome shotgun (WGS) entry which is preliminary data.</text>
</comment>
<dbReference type="GO" id="GO:0016853">
    <property type="term" value="F:isomerase activity"/>
    <property type="evidence" value="ECO:0007669"/>
    <property type="project" value="UniProtKB-KW"/>
</dbReference>
<dbReference type="Proteomes" id="UP001500051">
    <property type="component" value="Unassembled WGS sequence"/>
</dbReference>
<feature type="domain" description="Xylose isomerase-like TIM barrel" evidence="1">
    <location>
        <begin position="52"/>
        <end position="291"/>
    </location>
</feature>
<protein>
    <submittedName>
        <fullName evidence="2">Sugar phosphate isomerase/epimerase</fullName>
    </submittedName>
</protein>
<name>A0ABP7DMY9_9ACTN</name>
<accession>A0ABP7DMY9</accession>
<dbReference type="Gene3D" id="3.20.20.150">
    <property type="entry name" value="Divalent-metal-dependent TIM barrel enzymes"/>
    <property type="match status" value="1"/>
</dbReference>
<dbReference type="RefSeq" id="WP_344812648.1">
    <property type="nucleotide sequence ID" value="NZ_BAAAYX010000009.1"/>
</dbReference>
<keyword evidence="2" id="KW-0413">Isomerase</keyword>
<evidence type="ECO:0000313" key="2">
    <source>
        <dbReference type="EMBL" id="GAA3705947.1"/>
    </source>
</evidence>
<dbReference type="InterPro" id="IPR036237">
    <property type="entry name" value="Xyl_isomerase-like_sf"/>
</dbReference>
<evidence type="ECO:0000259" key="1">
    <source>
        <dbReference type="Pfam" id="PF01261"/>
    </source>
</evidence>
<evidence type="ECO:0000313" key="3">
    <source>
        <dbReference type="Proteomes" id="UP001500051"/>
    </source>
</evidence>
<organism evidence="2 3">
    <name type="scientific">Microlunatus aurantiacus</name>
    <dbReference type="NCBI Taxonomy" id="446786"/>
    <lineage>
        <taxon>Bacteria</taxon>
        <taxon>Bacillati</taxon>
        <taxon>Actinomycetota</taxon>
        <taxon>Actinomycetes</taxon>
        <taxon>Propionibacteriales</taxon>
        <taxon>Propionibacteriaceae</taxon>
        <taxon>Microlunatus</taxon>
    </lineage>
</organism>
<dbReference type="EMBL" id="BAAAYX010000009">
    <property type="protein sequence ID" value="GAA3705947.1"/>
    <property type="molecule type" value="Genomic_DNA"/>
</dbReference>
<gene>
    <name evidence="2" type="ORF">GCM10022204_24490</name>
</gene>
<dbReference type="PANTHER" id="PTHR12110:SF53">
    <property type="entry name" value="BLR5974 PROTEIN"/>
    <property type="match status" value="1"/>
</dbReference>
<dbReference type="PANTHER" id="PTHR12110">
    <property type="entry name" value="HYDROXYPYRUVATE ISOMERASE"/>
    <property type="match status" value="1"/>
</dbReference>
<dbReference type="SUPFAM" id="SSF51658">
    <property type="entry name" value="Xylose isomerase-like"/>
    <property type="match status" value="1"/>
</dbReference>
<sequence length="313" mass="32888">MATVLTQLSISSYSLREQLGPISIAFTDANGAEQTYAQDFPKLLDITEFPARAARTYAVTGVEAVAFQFTGLDDDRLDAFAAEARDAGLALVNVAVDVGDLAQTDPARLAADVAELKRWIARCADLGFRFVRVNAGSPFSAQHDDVPPAHLIDALTELGAFASERGIRLLVENHGGPSSDPVWMNALLDGVGPDGPGLLLDLGNFDALLQPLMAALFAEPGTAAADPFAGLDLTSLYDGIDALAARAELVHVKAHHVGQDGTVGPIDLPRALGILDRHGYCGPLTIEYEGTGGDPWVHTGHVVDLTSTTVPAS</sequence>